<dbReference type="CDD" id="cd14840">
    <property type="entry name" value="D-Ala-D-Ala_dipeptidase_Aad"/>
    <property type="match status" value="1"/>
</dbReference>
<dbReference type="InterPro" id="IPR009045">
    <property type="entry name" value="Zn_M74/Hedgehog-like"/>
</dbReference>
<keyword evidence="10" id="KW-0732">Signal</keyword>
<dbReference type="PANTHER" id="PTHR43126:SF1">
    <property type="entry name" value="D-ALANYL-D-ALANINE DIPEPTIDASE"/>
    <property type="match status" value="1"/>
</dbReference>
<comment type="cofactor">
    <cofactor evidence="9">
        <name>Zn(2+)</name>
        <dbReference type="ChEBI" id="CHEBI:29105"/>
    </cofactor>
    <text evidence="9">Binds 1 zinc ion per subunit.</text>
</comment>
<evidence type="ECO:0000256" key="6">
    <source>
        <dbReference type="ARBA" id="ARBA00022997"/>
    </source>
</evidence>
<dbReference type="Gene3D" id="3.30.1380.10">
    <property type="match status" value="1"/>
</dbReference>
<feature type="active site" description="Proton donor/acceptor" evidence="9">
    <location>
        <position position="193"/>
    </location>
</feature>
<evidence type="ECO:0000256" key="5">
    <source>
        <dbReference type="ARBA" id="ARBA00022833"/>
    </source>
</evidence>
<dbReference type="SUPFAM" id="SSF55166">
    <property type="entry name" value="Hedgehog/DD-peptidase"/>
    <property type="match status" value="1"/>
</dbReference>
<evidence type="ECO:0000256" key="8">
    <source>
        <dbReference type="ARBA" id="ARBA00023316"/>
    </source>
</evidence>
<dbReference type="Pfam" id="PF01427">
    <property type="entry name" value="Peptidase_M15"/>
    <property type="match status" value="1"/>
</dbReference>
<dbReference type="GO" id="GO:0008270">
    <property type="term" value="F:zinc ion binding"/>
    <property type="evidence" value="ECO:0007669"/>
    <property type="project" value="UniProtKB-UniRule"/>
</dbReference>
<comment type="function">
    <text evidence="9">Catalyzes hydrolysis of the D-alanyl-D-alanine dipeptide.</text>
</comment>
<reference evidence="11 12" key="1">
    <citation type="submission" date="2016-10" db="EMBL/GenBank/DDBJ databases">
        <title>Flavobacterium gilvum sp. nov., isolated from stream water.</title>
        <authorList>
            <person name="Shin S.-K."/>
            <person name="Cho Y.-J."/>
            <person name="Yi H."/>
        </authorList>
    </citation>
    <scope>NUCLEOTIDE SEQUENCE [LARGE SCALE GENOMIC DNA]</scope>
    <source>
        <strain evidence="11 12">EM1308</strain>
    </source>
</reference>
<comment type="similarity">
    <text evidence="9">Belongs to the peptidase M15D family.</text>
</comment>
<feature type="signal peptide" evidence="10">
    <location>
        <begin position="1"/>
        <end position="22"/>
    </location>
</feature>
<dbReference type="KEGG" id="fgl:EM308_13525"/>
<keyword evidence="7 9" id="KW-0482">Metalloprotease</keyword>
<feature type="binding site" evidence="9">
    <location>
        <position position="196"/>
    </location>
    <ligand>
        <name>Zn(2+)</name>
        <dbReference type="ChEBI" id="CHEBI:29105"/>
        <note>catalytic</note>
    </ligand>
</feature>
<dbReference type="EC" id="3.4.13.22" evidence="9"/>
<dbReference type="RefSeq" id="WP_035641000.1">
    <property type="nucleotide sequence ID" value="NZ_CP017479.1"/>
</dbReference>
<dbReference type="GO" id="GO:0008237">
    <property type="term" value="F:metallopeptidase activity"/>
    <property type="evidence" value="ECO:0007669"/>
    <property type="project" value="UniProtKB-KW"/>
</dbReference>
<feature type="site" description="Transition state stabilizer" evidence="9">
    <location>
        <position position="102"/>
    </location>
</feature>
<evidence type="ECO:0000256" key="4">
    <source>
        <dbReference type="ARBA" id="ARBA00022801"/>
    </source>
</evidence>
<dbReference type="EMBL" id="CP017479">
    <property type="protein sequence ID" value="AOW11399.1"/>
    <property type="molecule type" value="Genomic_DNA"/>
</dbReference>
<dbReference type="Proteomes" id="UP000175968">
    <property type="component" value="Chromosome"/>
</dbReference>
<feature type="binding site" evidence="9">
    <location>
        <position position="136"/>
    </location>
    <ligand>
        <name>Zn(2+)</name>
        <dbReference type="ChEBI" id="CHEBI:29105"/>
        <note>catalytic</note>
    </ligand>
</feature>
<feature type="binding site" evidence="9">
    <location>
        <position position="129"/>
    </location>
    <ligand>
        <name>Zn(2+)</name>
        <dbReference type="ChEBI" id="CHEBI:29105"/>
        <note>catalytic</note>
    </ligand>
</feature>
<dbReference type="GO" id="GO:0160237">
    <property type="term" value="F:D-Ala-D-Ala dipeptidase activity"/>
    <property type="evidence" value="ECO:0007669"/>
    <property type="project" value="UniProtKB-EC"/>
</dbReference>
<proteinExistence type="inferred from homology"/>
<keyword evidence="6 9" id="KW-0224">Dipeptidase</keyword>
<evidence type="ECO:0000256" key="7">
    <source>
        <dbReference type="ARBA" id="ARBA00023049"/>
    </source>
</evidence>
<protein>
    <recommendedName>
        <fullName evidence="9">D-alanyl-D-alanine dipeptidase</fullName>
        <shortName evidence="9">D-Ala-D-Ala dipeptidase</shortName>
        <ecNumber evidence="9">3.4.13.22</ecNumber>
    </recommendedName>
</protein>
<sequence>MAFPIKSLLVFLFLLNQLNCFSQINQNDLTQNVNDTTFVNLKEYSQDFVYDMKYATADNFLKSKVYDCAECYLRYKTVKALILANERFMKKGLKIKIFDCYRPLDIQKKMWAIVPNPEYVANPSKGSIHNRGGAVDITLVDFDGKELDMGTSFDFFGKEASHDFPDFSKEIKNNRNLLRKIMAKEHFNSFDSEWWHYNLKAGLKDTVSNFKWECK</sequence>
<comment type="catalytic activity">
    <reaction evidence="1 9">
        <text>D-alanyl-D-alanine + H2O = 2 D-alanine</text>
        <dbReference type="Rhea" id="RHEA:20661"/>
        <dbReference type="ChEBI" id="CHEBI:15377"/>
        <dbReference type="ChEBI" id="CHEBI:57416"/>
        <dbReference type="ChEBI" id="CHEBI:57822"/>
        <dbReference type="EC" id="3.4.13.22"/>
    </reaction>
</comment>
<keyword evidence="5 9" id="KW-0862">Zinc</keyword>
<feature type="chain" id="PRO_5042155746" description="D-alanyl-D-alanine dipeptidase" evidence="10">
    <location>
        <begin position="23"/>
        <end position="215"/>
    </location>
</feature>
<organism evidence="11 12">
    <name type="scientific">Flavobacterium gilvum</name>
    <dbReference type="NCBI Taxonomy" id="1492737"/>
    <lineage>
        <taxon>Bacteria</taxon>
        <taxon>Pseudomonadati</taxon>
        <taxon>Bacteroidota</taxon>
        <taxon>Flavobacteriia</taxon>
        <taxon>Flavobacteriales</taxon>
        <taxon>Flavobacteriaceae</taxon>
        <taxon>Flavobacterium</taxon>
    </lineage>
</organism>
<accession>A0AAC9N7S9</accession>
<dbReference type="HAMAP" id="MF_01924">
    <property type="entry name" value="A_A_dipeptidase"/>
    <property type="match status" value="1"/>
</dbReference>
<dbReference type="GO" id="GO:0071555">
    <property type="term" value="P:cell wall organization"/>
    <property type="evidence" value="ECO:0007669"/>
    <property type="project" value="UniProtKB-KW"/>
</dbReference>
<name>A0AAC9N7S9_9FLAO</name>
<evidence type="ECO:0000313" key="11">
    <source>
        <dbReference type="EMBL" id="AOW11399.1"/>
    </source>
</evidence>
<evidence type="ECO:0000256" key="10">
    <source>
        <dbReference type="SAM" id="SignalP"/>
    </source>
</evidence>
<evidence type="ECO:0000256" key="9">
    <source>
        <dbReference type="HAMAP-Rule" id="MF_01924"/>
    </source>
</evidence>
<keyword evidence="2 9" id="KW-0645">Protease</keyword>
<evidence type="ECO:0000256" key="3">
    <source>
        <dbReference type="ARBA" id="ARBA00022723"/>
    </source>
</evidence>
<evidence type="ECO:0000256" key="2">
    <source>
        <dbReference type="ARBA" id="ARBA00022670"/>
    </source>
</evidence>
<keyword evidence="4 9" id="KW-0378">Hydrolase</keyword>
<keyword evidence="8" id="KW-0961">Cell wall biogenesis/degradation</keyword>
<evidence type="ECO:0000256" key="1">
    <source>
        <dbReference type="ARBA" id="ARBA00001362"/>
    </source>
</evidence>
<gene>
    <name evidence="11" type="ORF">EM308_13525</name>
</gene>
<dbReference type="PANTHER" id="PTHR43126">
    <property type="entry name" value="D-ALANYL-D-ALANINE DIPEPTIDASE"/>
    <property type="match status" value="1"/>
</dbReference>
<keyword evidence="12" id="KW-1185">Reference proteome</keyword>
<evidence type="ECO:0000313" key="12">
    <source>
        <dbReference type="Proteomes" id="UP000175968"/>
    </source>
</evidence>
<dbReference type="AlphaFoldDB" id="A0AAC9N7S9"/>
<dbReference type="InterPro" id="IPR000755">
    <property type="entry name" value="A_A_dipeptidase"/>
</dbReference>
<keyword evidence="3 9" id="KW-0479">Metal-binding</keyword>
<dbReference type="GO" id="GO:0006508">
    <property type="term" value="P:proteolysis"/>
    <property type="evidence" value="ECO:0007669"/>
    <property type="project" value="UniProtKB-KW"/>
</dbReference>